<name>W0REL4_9BACT</name>
<dbReference type="STRING" id="861299.J421_1350"/>
<accession>W0REL4</accession>
<dbReference type="Proteomes" id="UP000019151">
    <property type="component" value="Chromosome"/>
</dbReference>
<dbReference type="PROSITE" id="PS51257">
    <property type="entry name" value="PROKAR_LIPOPROTEIN"/>
    <property type="match status" value="1"/>
</dbReference>
<dbReference type="InParanoid" id="W0REL4"/>
<dbReference type="Gene3D" id="3.10.450.50">
    <property type="match status" value="1"/>
</dbReference>
<dbReference type="HOGENOM" id="CLU_675709_0_0_0"/>
<gene>
    <name evidence="1" type="ORF">J421_1350</name>
</gene>
<organism evidence="1 2">
    <name type="scientific">Gemmatirosa kalamazoonensis</name>
    <dbReference type="NCBI Taxonomy" id="861299"/>
    <lineage>
        <taxon>Bacteria</taxon>
        <taxon>Pseudomonadati</taxon>
        <taxon>Gemmatimonadota</taxon>
        <taxon>Gemmatimonadia</taxon>
        <taxon>Gemmatimonadales</taxon>
        <taxon>Gemmatimonadaceae</taxon>
        <taxon>Gemmatirosa</taxon>
    </lineage>
</organism>
<dbReference type="RefSeq" id="WP_025410412.1">
    <property type="nucleotide sequence ID" value="NZ_CP007128.1"/>
</dbReference>
<proteinExistence type="predicted"/>
<dbReference type="PATRIC" id="fig|861299.3.peg.1370"/>
<dbReference type="EMBL" id="CP007128">
    <property type="protein sequence ID" value="AHG88887.1"/>
    <property type="molecule type" value="Genomic_DNA"/>
</dbReference>
<keyword evidence="2" id="KW-1185">Reference proteome</keyword>
<dbReference type="KEGG" id="gba:J421_1350"/>
<protein>
    <submittedName>
        <fullName evidence="1">Uncharacterized protein</fullName>
    </submittedName>
</protein>
<sequence>MDTVTRRRSTRRRAATSILAVVVAGSAACGGRWRAGEPTNDLRPALAASRRAIAAARSRLDTVLADADRAAAASLLADSVEMRVDGRAGEATVIARGREALLARLAAFAGPGDVVLLPRQTEHCIGAGYETGVYTRYQADPTGARTATSGGYAIAWQVRDGRAAVRALVVRDVREFEHAPRGVACMDAAAVERRASRTGIAIASVYSNWPAAGTLDRAAARAGWGTPAKNGQTAAPPCAEGSAPWSPIADQVRLQLSLHRRFGTLLGAELVSVPTEVTRCYRSLNPRTQTVVSQTVALSDHDAFVNLHAGGARVGAGLAYTRVRTRSMEDSVGASAWKRADVRTTGGTLGVAGQAAYTFGVGTHLYGELGGRVRFAPAMTPDRLLNFVPASIPTWGYALSLAAGVAF</sequence>
<dbReference type="AlphaFoldDB" id="W0REL4"/>
<evidence type="ECO:0000313" key="2">
    <source>
        <dbReference type="Proteomes" id="UP000019151"/>
    </source>
</evidence>
<evidence type="ECO:0000313" key="1">
    <source>
        <dbReference type="EMBL" id="AHG88887.1"/>
    </source>
</evidence>
<reference evidence="1 2" key="1">
    <citation type="journal article" date="2014" name="Genome Announc.">
        <title>Genome Sequence and Methylome of Soil Bacterium Gemmatirosa kalamazoonensis KBS708T, a Member of the Rarely Cultivated Gemmatimonadetes Phylum.</title>
        <authorList>
            <person name="Debruyn J.M."/>
            <person name="Radosevich M."/>
            <person name="Wommack K.E."/>
            <person name="Polson S.W."/>
            <person name="Hauser L.J."/>
            <person name="Fawaz M.N."/>
            <person name="Korlach J."/>
            <person name="Tsai Y.C."/>
        </authorList>
    </citation>
    <scope>NUCLEOTIDE SEQUENCE [LARGE SCALE GENOMIC DNA]</scope>
    <source>
        <strain evidence="1 2">KBS708</strain>
    </source>
</reference>